<feature type="compositionally biased region" description="Basic and acidic residues" evidence="1">
    <location>
        <begin position="102"/>
        <end position="114"/>
    </location>
</feature>
<proteinExistence type="predicted"/>
<keyword evidence="4" id="KW-1185">Reference proteome</keyword>
<evidence type="ECO:0008006" key="5">
    <source>
        <dbReference type="Google" id="ProtNLM"/>
    </source>
</evidence>
<organism evidence="3 4">
    <name type="scientific">Modicisalibacter luteus</name>
    <dbReference type="NCBI Taxonomy" id="453962"/>
    <lineage>
        <taxon>Bacteria</taxon>
        <taxon>Pseudomonadati</taxon>
        <taxon>Pseudomonadota</taxon>
        <taxon>Gammaproteobacteria</taxon>
        <taxon>Oceanospirillales</taxon>
        <taxon>Halomonadaceae</taxon>
        <taxon>Modicisalibacter</taxon>
    </lineage>
</organism>
<feature type="transmembrane region" description="Helical" evidence="2">
    <location>
        <begin position="12"/>
        <end position="32"/>
    </location>
</feature>
<evidence type="ECO:0000313" key="4">
    <source>
        <dbReference type="Proteomes" id="UP001595640"/>
    </source>
</evidence>
<name>A0ABV7M598_9GAMM</name>
<keyword evidence="2" id="KW-0472">Membrane</keyword>
<comment type="caution">
    <text evidence="3">The sequence shown here is derived from an EMBL/GenBank/DDBJ whole genome shotgun (WGS) entry which is preliminary data.</text>
</comment>
<evidence type="ECO:0000313" key="3">
    <source>
        <dbReference type="EMBL" id="MFC3293610.1"/>
    </source>
</evidence>
<dbReference type="RefSeq" id="WP_019017879.1">
    <property type="nucleotide sequence ID" value="NZ_BMXD01000001.1"/>
</dbReference>
<dbReference type="Proteomes" id="UP001595640">
    <property type="component" value="Unassembled WGS sequence"/>
</dbReference>
<dbReference type="EMBL" id="JBHRUH010000031">
    <property type="protein sequence ID" value="MFC3293610.1"/>
    <property type="molecule type" value="Genomic_DNA"/>
</dbReference>
<accession>A0ABV7M598</accession>
<keyword evidence="2" id="KW-1133">Transmembrane helix</keyword>
<keyword evidence="2" id="KW-0812">Transmembrane</keyword>
<feature type="region of interest" description="Disordered" evidence="1">
    <location>
        <begin position="87"/>
        <end position="114"/>
    </location>
</feature>
<evidence type="ECO:0000256" key="1">
    <source>
        <dbReference type="SAM" id="MobiDB-lite"/>
    </source>
</evidence>
<evidence type="ECO:0000256" key="2">
    <source>
        <dbReference type="SAM" id="Phobius"/>
    </source>
</evidence>
<feature type="transmembrane region" description="Helical" evidence="2">
    <location>
        <begin position="44"/>
        <end position="64"/>
    </location>
</feature>
<protein>
    <recommendedName>
        <fullName evidence="5">DUF3311 domain-containing protein</fullName>
    </recommendedName>
</protein>
<sequence length="114" mass="12671">MSAYKKEAVLTIGFFVAYILMAHTAPWAIVLGVDNSVRVLGFPLHYFLAVVMGWFGVLAVSIAWNHYADKLEEEIIAEDENCTPAHNDKMLFKAPDTPSVLSEKKQGSLREGTQ</sequence>
<reference evidence="4" key="1">
    <citation type="journal article" date="2019" name="Int. J. Syst. Evol. Microbiol.">
        <title>The Global Catalogue of Microorganisms (GCM) 10K type strain sequencing project: providing services to taxonomists for standard genome sequencing and annotation.</title>
        <authorList>
            <consortium name="The Broad Institute Genomics Platform"/>
            <consortium name="The Broad Institute Genome Sequencing Center for Infectious Disease"/>
            <person name="Wu L."/>
            <person name="Ma J."/>
        </authorList>
    </citation>
    <scope>NUCLEOTIDE SEQUENCE [LARGE SCALE GENOMIC DNA]</scope>
    <source>
        <strain evidence="4">KCTC 12847</strain>
    </source>
</reference>
<gene>
    <name evidence="3" type="ORF">ACFOEI_16260</name>
</gene>